<proteinExistence type="predicted"/>
<evidence type="ECO:0000313" key="5">
    <source>
        <dbReference type="Proteomes" id="UP001652431"/>
    </source>
</evidence>
<sequence length="175" mass="20279">MDLRVKRTRINITNAFIELRSRKPIEKITIKELSELAFINKATFYQHYKDIYDLSETLETELINNIVRSIPHLDTLSDNPGRATLELTEAMLSQTTLLHTLFSGSRQEIMITRLEDTIRKFVFQKHPEYEKNLEKEILLTFLIQGSFHAFLKHSGDDADSAVKIIAGFAEKLQLQ</sequence>
<dbReference type="InterPro" id="IPR009057">
    <property type="entry name" value="Homeodomain-like_sf"/>
</dbReference>
<evidence type="ECO:0000259" key="3">
    <source>
        <dbReference type="PROSITE" id="PS50977"/>
    </source>
</evidence>
<protein>
    <submittedName>
        <fullName evidence="4">TetR/AcrR family transcriptional regulator</fullName>
    </submittedName>
</protein>
<organism evidence="4 5">
    <name type="scientific">Dorea acetigenes</name>
    <dbReference type="NCBI Taxonomy" id="2981787"/>
    <lineage>
        <taxon>Bacteria</taxon>
        <taxon>Bacillati</taxon>
        <taxon>Bacillota</taxon>
        <taxon>Clostridia</taxon>
        <taxon>Lachnospirales</taxon>
        <taxon>Lachnospiraceae</taxon>
        <taxon>Dorea</taxon>
    </lineage>
</organism>
<dbReference type="EMBL" id="JAOQJU010000034">
    <property type="protein sequence ID" value="MCU6688060.1"/>
    <property type="molecule type" value="Genomic_DNA"/>
</dbReference>
<dbReference type="Gene3D" id="1.10.357.10">
    <property type="entry name" value="Tetracycline Repressor, domain 2"/>
    <property type="match status" value="1"/>
</dbReference>
<dbReference type="Proteomes" id="UP001652431">
    <property type="component" value="Unassembled WGS sequence"/>
</dbReference>
<dbReference type="RefSeq" id="WP_158371934.1">
    <property type="nucleotide sequence ID" value="NZ_JAOQJU010000034.1"/>
</dbReference>
<evidence type="ECO:0000256" key="2">
    <source>
        <dbReference type="PROSITE-ProRule" id="PRU00335"/>
    </source>
</evidence>
<dbReference type="InterPro" id="IPR050624">
    <property type="entry name" value="HTH-type_Tx_Regulator"/>
</dbReference>
<accession>A0ABT2RRL4</accession>
<dbReference type="PANTHER" id="PTHR43479:SF7">
    <property type="entry name" value="TETR-FAMILY TRANSCRIPTIONAL REGULATOR"/>
    <property type="match status" value="1"/>
</dbReference>
<evidence type="ECO:0000256" key="1">
    <source>
        <dbReference type="ARBA" id="ARBA00023125"/>
    </source>
</evidence>
<evidence type="ECO:0000313" key="4">
    <source>
        <dbReference type="EMBL" id="MCU6688060.1"/>
    </source>
</evidence>
<comment type="caution">
    <text evidence="4">The sequence shown here is derived from an EMBL/GenBank/DDBJ whole genome shotgun (WGS) entry which is preliminary data.</text>
</comment>
<keyword evidence="1 2" id="KW-0238">DNA-binding</keyword>
<feature type="DNA-binding region" description="H-T-H motif" evidence="2">
    <location>
        <begin position="29"/>
        <end position="48"/>
    </location>
</feature>
<dbReference type="PROSITE" id="PS50977">
    <property type="entry name" value="HTH_TETR_2"/>
    <property type="match status" value="1"/>
</dbReference>
<dbReference type="PANTHER" id="PTHR43479">
    <property type="entry name" value="ACREF/ENVCD OPERON REPRESSOR-RELATED"/>
    <property type="match status" value="1"/>
</dbReference>
<gene>
    <name evidence="4" type="ORF">OCV99_16285</name>
</gene>
<keyword evidence="5" id="KW-1185">Reference proteome</keyword>
<reference evidence="4 5" key="1">
    <citation type="journal article" date="2021" name="ISME Commun">
        <title>Automated analysis of genomic sequences facilitates high-throughput and comprehensive description of bacteria.</title>
        <authorList>
            <person name="Hitch T.C.A."/>
        </authorList>
    </citation>
    <scope>NUCLEOTIDE SEQUENCE [LARGE SCALE GENOMIC DNA]</scope>
    <source>
        <strain evidence="4 5">Sanger_03</strain>
    </source>
</reference>
<feature type="domain" description="HTH tetR-type" evidence="3">
    <location>
        <begin position="6"/>
        <end position="66"/>
    </location>
</feature>
<name>A0ABT2RRL4_9FIRM</name>
<dbReference type="SUPFAM" id="SSF46689">
    <property type="entry name" value="Homeodomain-like"/>
    <property type="match status" value="1"/>
</dbReference>
<dbReference type="InterPro" id="IPR001647">
    <property type="entry name" value="HTH_TetR"/>
</dbReference>